<keyword evidence="1" id="KW-0472">Membrane</keyword>
<feature type="transmembrane region" description="Helical" evidence="1">
    <location>
        <begin position="47"/>
        <end position="68"/>
    </location>
</feature>
<evidence type="ECO:0000313" key="3">
    <source>
        <dbReference type="EMBL" id="RHZ79586.1"/>
    </source>
</evidence>
<protein>
    <recommendedName>
        <fullName evidence="2">RGS domain-containing protein</fullName>
    </recommendedName>
</protein>
<dbReference type="InterPro" id="IPR016137">
    <property type="entry name" value="RGS"/>
</dbReference>
<sequence length="504" mass="57864">MDGSSLLRKGIYSTLGGLSFIYIVTTSILFYKRRNKISDIQFRPIRLSLINSFATILLCLMICFYSGFGSEEFPCFLVDWITTIGYILVYITVTCRALAFAWVAKYNLAKLRMSVSYSSLPQTPITPGLNGMTKLKKFEPYATDEWLTTWIVCPTLIVGIILAFIIHIFSANYQFRTTELCPVGLGHIPFFVAMGIFAFIIYPFIYYLLYDIKDAYGLRKEILILMIGCPLGVMVYFLWELAFPEWVKFLAGFMFTWSSLMLGHTLSITFPVWKSYKKPLNAYASSTTQKNILKSTKKSNLKSTKYESFEKVLSDTELFERYKMCAAACFCTELVLFLQEYQYLKSLVIRYCTPSNNEFSSPPTPKFTIRENGHISFPGSIKFLSVNGLSLPPFSPSFVADTTTPCTISIIETVAAASWIPFPYQLKFHYKIFYDTYLDPNSDFAINFSGNLLSRIKEMIKKDQFELSMYEQAREDVLMLLYVNTFEKFLKMGGTEVKNKMEKL</sequence>
<feature type="transmembrane region" description="Helical" evidence="1">
    <location>
        <begin position="188"/>
        <end position="210"/>
    </location>
</feature>
<feature type="transmembrane region" description="Helical" evidence="1">
    <location>
        <begin position="146"/>
        <end position="168"/>
    </location>
</feature>
<name>A0A397J0Q5_9GLOM</name>
<dbReference type="PROSITE" id="PS50132">
    <property type="entry name" value="RGS"/>
    <property type="match status" value="1"/>
</dbReference>
<keyword evidence="4" id="KW-1185">Reference proteome</keyword>
<dbReference type="OrthoDB" id="196547at2759"/>
<comment type="caution">
    <text evidence="3">The sequence shown here is derived from an EMBL/GenBank/DDBJ whole genome shotgun (WGS) entry which is preliminary data.</text>
</comment>
<proteinExistence type="predicted"/>
<dbReference type="Proteomes" id="UP000266861">
    <property type="component" value="Unassembled WGS sequence"/>
</dbReference>
<dbReference type="STRING" id="1348612.A0A397J0Q5"/>
<evidence type="ECO:0000256" key="1">
    <source>
        <dbReference type="SAM" id="Phobius"/>
    </source>
</evidence>
<gene>
    <name evidence="3" type="ORF">Glove_144g86</name>
</gene>
<accession>A0A397J0Q5</accession>
<feature type="domain" description="RGS" evidence="2">
    <location>
        <begin position="431"/>
        <end position="491"/>
    </location>
</feature>
<evidence type="ECO:0000259" key="2">
    <source>
        <dbReference type="PROSITE" id="PS50132"/>
    </source>
</evidence>
<keyword evidence="1" id="KW-0812">Transmembrane</keyword>
<feature type="transmembrane region" description="Helical" evidence="1">
    <location>
        <begin position="80"/>
        <end position="104"/>
    </location>
</feature>
<dbReference type="InterPro" id="IPR044926">
    <property type="entry name" value="RGS_subdomain_2"/>
</dbReference>
<dbReference type="EMBL" id="PQFF01000135">
    <property type="protein sequence ID" value="RHZ79586.1"/>
    <property type="molecule type" value="Genomic_DNA"/>
</dbReference>
<dbReference type="SUPFAM" id="SSF48097">
    <property type="entry name" value="Regulator of G-protein signaling, RGS"/>
    <property type="match status" value="1"/>
</dbReference>
<reference evidence="3 4" key="1">
    <citation type="submission" date="2018-08" db="EMBL/GenBank/DDBJ databases">
        <title>Genome and evolution of the arbuscular mycorrhizal fungus Diversispora epigaea (formerly Glomus versiforme) and its bacterial endosymbionts.</title>
        <authorList>
            <person name="Sun X."/>
            <person name="Fei Z."/>
            <person name="Harrison M."/>
        </authorList>
    </citation>
    <scope>NUCLEOTIDE SEQUENCE [LARGE SCALE GENOMIC DNA]</scope>
    <source>
        <strain evidence="3 4">IT104</strain>
    </source>
</reference>
<feature type="transmembrane region" description="Helical" evidence="1">
    <location>
        <begin position="222"/>
        <end position="239"/>
    </location>
</feature>
<organism evidence="3 4">
    <name type="scientific">Diversispora epigaea</name>
    <dbReference type="NCBI Taxonomy" id="1348612"/>
    <lineage>
        <taxon>Eukaryota</taxon>
        <taxon>Fungi</taxon>
        <taxon>Fungi incertae sedis</taxon>
        <taxon>Mucoromycota</taxon>
        <taxon>Glomeromycotina</taxon>
        <taxon>Glomeromycetes</taxon>
        <taxon>Diversisporales</taxon>
        <taxon>Diversisporaceae</taxon>
        <taxon>Diversispora</taxon>
    </lineage>
</organism>
<feature type="transmembrane region" description="Helical" evidence="1">
    <location>
        <begin position="251"/>
        <end position="273"/>
    </location>
</feature>
<feature type="transmembrane region" description="Helical" evidence="1">
    <location>
        <begin position="12"/>
        <end position="31"/>
    </location>
</feature>
<dbReference type="InterPro" id="IPR036305">
    <property type="entry name" value="RGS_sf"/>
</dbReference>
<evidence type="ECO:0000313" key="4">
    <source>
        <dbReference type="Proteomes" id="UP000266861"/>
    </source>
</evidence>
<dbReference type="AlphaFoldDB" id="A0A397J0Q5"/>
<keyword evidence="1" id="KW-1133">Transmembrane helix</keyword>
<dbReference type="Gene3D" id="1.10.167.10">
    <property type="entry name" value="Regulator of G-protein Signalling 4, domain 2"/>
    <property type="match status" value="1"/>
</dbReference>